<evidence type="ECO:0000313" key="6">
    <source>
        <dbReference type="EMBL" id="KFP38576.1"/>
    </source>
</evidence>
<accession>A0A091L6J5</accession>
<dbReference type="InterPro" id="IPR051051">
    <property type="entry name" value="E3_ubiq-ligase_TRIM/RNF"/>
</dbReference>
<evidence type="ECO:0000259" key="5">
    <source>
        <dbReference type="PROSITE" id="PS50119"/>
    </source>
</evidence>
<sequence>FSCPLCCAQADPSTELEPNDLLCNRLLDAPAHQEEENHEAQCEEKGESSGQQDKVILCDFCLQEPQPAVKTCLNCEASLCQAHVSKHCTEGLLKDHVLSEPCDAWFLSKRCPRHGTVLESFCKTDSIWVCMLCCVTGSHKNHEVATLEEAFGEAQV</sequence>
<evidence type="ECO:0000256" key="2">
    <source>
        <dbReference type="ARBA" id="ARBA00022771"/>
    </source>
</evidence>
<dbReference type="PANTHER" id="PTHR25465:SF77">
    <property type="entry name" value="E3 UBIQUITIN_ISG15 LIGASE TRIM25"/>
    <property type="match status" value="1"/>
</dbReference>
<dbReference type="Pfam" id="PF00643">
    <property type="entry name" value="zf-B_box"/>
    <property type="match status" value="1"/>
</dbReference>
<dbReference type="PROSITE" id="PS50119">
    <property type="entry name" value="ZF_BBOX"/>
    <property type="match status" value="1"/>
</dbReference>
<dbReference type="PANTHER" id="PTHR25465">
    <property type="entry name" value="B-BOX DOMAIN CONTAINING"/>
    <property type="match status" value="1"/>
</dbReference>
<dbReference type="Gene3D" id="4.10.830.40">
    <property type="match status" value="1"/>
</dbReference>
<feature type="non-terminal residue" evidence="6">
    <location>
        <position position="1"/>
    </location>
</feature>
<name>A0A091L6J5_9AVES</name>
<evidence type="ECO:0000256" key="3">
    <source>
        <dbReference type="ARBA" id="ARBA00022833"/>
    </source>
</evidence>
<dbReference type="EMBL" id="KK740562">
    <property type="protein sequence ID" value="KFP38576.1"/>
    <property type="molecule type" value="Genomic_DNA"/>
</dbReference>
<evidence type="ECO:0000313" key="7">
    <source>
        <dbReference type="Proteomes" id="UP000053330"/>
    </source>
</evidence>
<dbReference type="AlphaFoldDB" id="A0A091L6J5"/>
<keyword evidence="2 4" id="KW-0863">Zinc-finger</keyword>
<keyword evidence="3" id="KW-0862">Zinc</keyword>
<proteinExistence type="predicted"/>
<dbReference type="GO" id="GO:0008270">
    <property type="term" value="F:zinc ion binding"/>
    <property type="evidence" value="ECO:0007669"/>
    <property type="project" value="UniProtKB-KW"/>
</dbReference>
<dbReference type="InterPro" id="IPR000315">
    <property type="entry name" value="Znf_B-box"/>
</dbReference>
<dbReference type="SUPFAM" id="SSF57845">
    <property type="entry name" value="B-box zinc-binding domain"/>
    <property type="match status" value="1"/>
</dbReference>
<dbReference type="SMART" id="SM00336">
    <property type="entry name" value="BBOX"/>
    <property type="match status" value="2"/>
</dbReference>
<feature type="domain" description="B box-type" evidence="5">
    <location>
        <begin position="111"/>
        <end position="147"/>
    </location>
</feature>
<dbReference type="Gene3D" id="3.30.160.60">
    <property type="entry name" value="Classic Zinc Finger"/>
    <property type="match status" value="1"/>
</dbReference>
<gene>
    <name evidence="6" type="ORF">N324_08839</name>
</gene>
<organism evidence="6 7">
    <name type="scientific">Chlamydotis macqueenii</name>
    <name type="common">Macqueen's bustard</name>
    <dbReference type="NCBI Taxonomy" id="187382"/>
    <lineage>
        <taxon>Eukaryota</taxon>
        <taxon>Metazoa</taxon>
        <taxon>Chordata</taxon>
        <taxon>Craniata</taxon>
        <taxon>Vertebrata</taxon>
        <taxon>Euteleostomi</taxon>
        <taxon>Archelosauria</taxon>
        <taxon>Archosauria</taxon>
        <taxon>Dinosauria</taxon>
        <taxon>Saurischia</taxon>
        <taxon>Theropoda</taxon>
        <taxon>Coelurosauria</taxon>
        <taxon>Aves</taxon>
        <taxon>Neognathae</taxon>
        <taxon>Neoaves</taxon>
        <taxon>Otidimorphae</taxon>
        <taxon>Otidiformes</taxon>
        <taxon>Otididae</taxon>
        <taxon>Chlamydotis</taxon>
    </lineage>
</organism>
<feature type="non-terminal residue" evidence="6">
    <location>
        <position position="156"/>
    </location>
</feature>
<keyword evidence="7" id="KW-1185">Reference proteome</keyword>
<reference evidence="6 7" key="1">
    <citation type="submission" date="2014-04" db="EMBL/GenBank/DDBJ databases">
        <title>Genome evolution of avian class.</title>
        <authorList>
            <person name="Zhang G."/>
            <person name="Li C."/>
        </authorList>
    </citation>
    <scope>NUCLEOTIDE SEQUENCE [LARGE SCALE GENOMIC DNA]</scope>
    <source>
        <strain evidence="6">BGI_N324</strain>
    </source>
</reference>
<protein>
    <submittedName>
        <fullName evidence="6">Tripartite motif-containing protein 29</fullName>
    </submittedName>
</protein>
<dbReference type="Proteomes" id="UP000053330">
    <property type="component" value="Unassembled WGS sequence"/>
</dbReference>
<evidence type="ECO:0000256" key="1">
    <source>
        <dbReference type="ARBA" id="ARBA00022723"/>
    </source>
</evidence>
<evidence type="ECO:0000256" key="4">
    <source>
        <dbReference type="PROSITE-ProRule" id="PRU00024"/>
    </source>
</evidence>
<keyword evidence="1" id="KW-0479">Metal-binding</keyword>